<name>A0A194AGF3_9BACT</name>
<sequence length="116" mass="12876">MTDNDTTPSAHADNLPAKIQESELALSESRELLKKSFGKAVLTNLAIMACTGMLAIRSTRLFWEKRGKRWSSDLKDFSTKAYKALKQDAFGSDETIETLQFMDALPPSDAPQLPPK</sequence>
<proteinExistence type="predicted"/>
<dbReference type="AlphaFoldDB" id="A0A194AGF3"/>
<feature type="transmembrane region" description="Helical" evidence="1">
    <location>
        <begin position="37"/>
        <end position="56"/>
    </location>
</feature>
<keyword evidence="1" id="KW-0812">Transmembrane</keyword>
<accession>A0A194AGF3</accession>
<evidence type="ECO:0000313" key="2">
    <source>
        <dbReference type="EMBL" id="GAU08290.1"/>
    </source>
</evidence>
<evidence type="ECO:0000256" key="1">
    <source>
        <dbReference type="SAM" id="Phobius"/>
    </source>
</evidence>
<gene>
    <name evidence="2" type="ORF">DPF_0993</name>
</gene>
<dbReference type="RefSeq" id="WP_069857789.1">
    <property type="nucleotide sequence ID" value="NZ_BDFE01000015.1"/>
</dbReference>
<keyword evidence="1" id="KW-0472">Membrane</keyword>
<keyword evidence="3" id="KW-1185">Reference proteome</keyword>
<protein>
    <submittedName>
        <fullName evidence="2">Uncharacterized protein</fullName>
    </submittedName>
</protein>
<reference evidence="3" key="1">
    <citation type="submission" date="2016-06" db="EMBL/GenBank/DDBJ databases">
        <title>Draft genome sequence of Desulfoplanes formicivorans strain Pf12B.</title>
        <authorList>
            <person name="Watanabe M."/>
            <person name="Kojima H."/>
            <person name="Fukui M."/>
        </authorList>
    </citation>
    <scope>NUCLEOTIDE SEQUENCE [LARGE SCALE GENOMIC DNA]</scope>
    <source>
        <strain evidence="3">Pf12B</strain>
    </source>
</reference>
<keyword evidence="1" id="KW-1133">Transmembrane helix</keyword>
<evidence type="ECO:0000313" key="3">
    <source>
        <dbReference type="Proteomes" id="UP000095200"/>
    </source>
</evidence>
<dbReference type="OrthoDB" id="5471624at2"/>
<comment type="caution">
    <text evidence="2">The sequence shown here is derived from an EMBL/GenBank/DDBJ whole genome shotgun (WGS) entry which is preliminary data.</text>
</comment>
<organism evidence="2 3">
    <name type="scientific">Desulfoplanes formicivorans</name>
    <dbReference type="NCBI Taxonomy" id="1592317"/>
    <lineage>
        <taxon>Bacteria</taxon>
        <taxon>Pseudomonadati</taxon>
        <taxon>Thermodesulfobacteriota</taxon>
        <taxon>Desulfovibrionia</taxon>
        <taxon>Desulfovibrionales</taxon>
        <taxon>Desulfoplanaceae</taxon>
        <taxon>Desulfoplanes</taxon>
    </lineage>
</organism>
<dbReference type="Proteomes" id="UP000095200">
    <property type="component" value="Unassembled WGS sequence"/>
</dbReference>
<dbReference type="EMBL" id="BDFE01000015">
    <property type="protein sequence ID" value="GAU08290.1"/>
    <property type="molecule type" value="Genomic_DNA"/>
</dbReference>